<evidence type="ECO:0000256" key="2">
    <source>
        <dbReference type="ARBA" id="ARBA00009190"/>
    </source>
</evidence>
<name>A0A1F4T6R2_UNCSA</name>
<evidence type="ECO:0000256" key="6">
    <source>
        <dbReference type="RuleBase" id="RU365102"/>
    </source>
</evidence>
<keyword evidence="5 6" id="KW-0472">Membrane</keyword>
<dbReference type="EMBL" id="MEUG01000001">
    <property type="protein sequence ID" value="OGC27773.1"/>
    <property type="molecule type" value="Genomic_DNA"/>
</dbReference>
<organism evidence="7 8">
    <name type="scientific">candidate division WOR-1 bacterium RIFOXYC12_FULL_54_18</name>
    <dbReference type="NCBI Taxonomy" id="1802584"/>
    <lineage>
        <taxon>Bacteria</taxon>
        <taxon>Bacillati</taxon>
        <taxon>Saganbacteria</taxon>
    </lineage>
</organism>
<dbReference type="AlphaFoldDB" id="A0A1F4T6R2"/>
<keyword evidence="4 6" id="KW-1133">Transmembrane helix</keyword>
<feature type="transmembrane region" description="Helical" evidence="6">
    <location>
        <begin position="35"/>
        <end position="60"/>
    </location>
</feature>
<evidence type="ECO:0000313" key="7">
    <source>
        <dbReference type="EMBL" id="OGC27773.1"/>
    </source>
</evidence>
<feature type="transmembrane region" description="Helical" evidence="6">
    <location>
        <begin position="169"/>
        <end position="190"/>
    </location>
</feature>
<dbReference type="PANTHER" id="PTHR12608:SF1">
    <property type="entry name" value="TRANSMEMBRANE PROTEIN 165"/>
    <property type="match status" value="1"/>
</dbReference>
<sequence>MSLIPFITTFIMIAVAELGDKTQLLTFGLATKYSARIVIAAVSCASALLMALAVIFGGLLNRFVPIIYIQTIAGILFIAFGFWTILGKEEADDDEAEAKGKRSPFWLVFTAFLLAELGDKTQIATLALTAQYGSPFQVWVGATLAMIAVNTLGALAGKWTKDLIPQKNVKLVGAAIFIMFGLWTLGDLYVW</sequence>
<gene>
    <name evidence="7" type="ORF">A3K49_02015</name>
</gene>
<protein>
    <recommendedName>
        <fullName evidence="6">GDT1 family protein</fullName>
    </recommendedName>
</protein>
<reference evidence="7 8" key="1">
    <citation type="journal article" date="2016" name="Nat. Commun.">
        <title>Thousands of microbial genomes shed light on interconnected biogeochemical processes in an aquifer system.</title>
        <authorList>
            <person name="Anantharaman K."/>
            <person name="Brown C.T."/>
            <person name="Hug L.A."/>
            <person name="Sharon I."/>
            <person name="Castelle C.J."/>
            <person name="Probst A.J."/>
            <person name="Thomas B.C."/>
            <person name="Singh A."/>
            <person name="Wilkins M.J."/>
            <person name="Karaoz U."/>
            <person name="Brodie E.L."/>
            <person name="Williams K.H."/>
            <person name="Hubbard S.S."/>
            <person name="Banfield J.F."/>
        </authorList>
    </citation>
    <scope>NUCLEOTIDE SEQUENCE [LARGE SCALE GENOMIC DNA]</scope>
</reference>
<proteinExistence type="inferred from homology"/>
<dbReference type="Pfam" id="PF01169">
    <property type="entry name" value="GDT1"/>
    <property type="match status" value="2"/>
</dbReference>
<dbReference type="PANTHER" id="PTHR12608">
    <property type="entry name" value="TRANSMEMBRANE PROTEIN HTP-1 RELATED"/>
    <property type="match status" value="1"/>
</dbReference>
<evidence type="ECO:0000256" key="5">
    <source>
        <dbReference type="ARBA" id="ARBA00023136"/>
    </source>
</evidence>
<dbReference type="Proteomes" id="UP000178602">
    <property type="component" value="Unassembled WGS sequence"/>
</dbReference>
<keyword evidence="3 6" id="KW-0812">Transmembrane</keyword>
<comment type="similarity">
    <text evidence="2 6">Belongs to the GDT1 family.</text>
</comment>
<comment type="caution">
    <text evidence="6">Lacks conserved residue(s) required for the propagation of feature annotation.</text>
</comment>
<feature type="transmembrane region" description="Helical" evidence="6">
    <location>
        <begin position="136"/>
        <end position="157"/>
    </location>
</feature>
<evidence type="ECO:0000313" key="8">
    <source>
        <dbReference type="Proteomes" id="UP000178602"/>
    </source>
</evidence>
<evidence type="ECO:0000256" key="1">
    <source>
        <dbReference type="ARBA" id="ARBA00004141"/>
    </source>
</evidence>
<dbReference type="GO" id="GO:0016020">
    <property type="term" value="C:membrane"/>
    <property type="evidence" value="ECO:0007669"/>
    <property type="project" value="UniProtKB-SubCell"/>
</dbReference>
<comment type="caution">
    <text evidence="7">The sequence shown here is derived from an EMBL/GenBank/DDBJ whole genome shotgun (WGS) entry which is preliminary data.</text>
</comment>
<dbReference type="InterPro" id="IPR001727">
    <property type="entry name" value="GDT1-like"/>
</dbReference>
<comment type="subcellular location">
    <subcellularLocation>
        <location evidence="1 6">Membrane</location>
        <topology evidence="1 6">Multi-pass membrane protein</topology>
    </subcellularLocation>
</comment>
<accession>A0A1F4T6R2</accession>
<dbReference type="GO" id="GO:0046873">
    <property type="term" value="F:metal ion transmembrane transporter activity"/>
    <property type="evidence" value="ECO:0007669"/>
    <property type="project" value="InterPro"/>
</dbReference>
<feature type="transmembrane region" description="Helical" evidence="6">
    <location>
        <begin position="67"/>
        <end position="86"/>
    </location>
</feature>
<evidence type="ECO:0000256" key="3">
    <source>
        <dbReference type="ARBA" id="ARBA00022692"/>
    </source>
</evidence>
<evidence type="ECO:0000256" key="4">
    <source>
        <dbReference type="ARBA" id="ARBA00022989"/>
    </source>
</evidence>